<proteinExistence type="predicted"/>
<dbReference type="AlphaFoldDB" id="A0A259U1B1"/>
<dbReference type="Proteomes" id="UP000216446">
    <property type="component" value="Unassembled WGS sequence"/>
</dbReference>
<protein>
    <recommendedName>
        <fullName evidence="3">Peptidase S74 domain-containing protein</fullName>
    </recommendedName>
</protein>
<reference evidence="4 5" key="1">
    <citation type="submission" date="2016-11" db="EMBL/GenBank/DDBJ databases">
        <title>Study of marine rhodopsin-containing bacteria.</title>
        <authorList>
            <person name="Yoshizawa S."/>
            <person name="Kumagai Y."/>
            <person name="Kogure K."/>
        </authorList>
    </citation>
    <scope>NUCLEOTIDE SEQUENCE [LARGE SCALE GENOMIC DNA]</scope>
    <source>
        <strain evidence="4 5">SG-29</strain>
    </source>
</reference>
<feature type="domain" description="Peptidase S74" evidence="3">
    <location>
        <begin position="404"/>
        <end position="501"/>
    </location>
</feature>
<dbReference type="InParanoid" id="A0A259U1B1"/>
<keyword evidence="2" id="KW-0732">Signal</keyword>
<dbReference type="OrthoDB" id="1001730at2"/>
<dbReference type="InterPro" id="IPR030392">
    <property type="entry name" value="S74_ICA"/>
</dbReference>
<keyword evidence="1" id="KW-0175">Coiled coil</keyword>
<evidence type="ECO:0000256" key="2">
    <source>
        <dbReference type="SAM" id="SignalP"/>
    </source>
</evidence>
<evidence type="ECO:0000313" key="5">
    <source>
        <dbReference type="Proteomes" id="UP000216446"/>
    </source>
</evidence>
<keyword evidence="5" id="KW-1185">Reference proteome</keyword>
<accession>A0A259U1B1</accession>
<feature type="signal peptide" evidence="2">
    <location>
        <begin position="1"/>
        <end position="28"/>
    </location>
</feature>
<feature type="coiled-coil region" evidence="1">
    <location>
        <begin position="477"/>
        <end position="504"/>
    </location>
</feature>
<feature type="chain" id="PRO_5012492088" description="Peptidase S74 domain-containing protein" evidence="2">
    <location>
        <begin position="29"/>
        <end position="506"/>
    </location>
</feature>
<dbReference type="EMBL" id="MQWB01000001">
    <property type="protein sequence ID" value="OZC03628.1"/>
    <property type="molecule type" value="Genomic_DNA"/>
</dbReference>
<comment type="caution">
    <text evidence="4">The sequence shown here is derived from an EMBL/GenBank/DDBJ whole genome shotgun (WGS) entry which is preliminary data.</text>
</comment>
<gene>
    <name evidence="4" type="ORF">BSZ36_11915</name>
</gene>
<evidence type="ECO:0000313" key="4">
    <source>
        <dbReference type="EMBL" id="OZC03628.1"/>
    </source>
</evidence>
<evidence type="ECO:0000259" key="3">
    <source>
        <dbReference type="PROSITE" id="PS51688"/>
    </source>
</evidence>
<sequence length="506" mass="52457">MPVMPRPFSLASALALAIVVFAGSVASAAPLSDDPPPLRVSVEDGRIAWTPLVTVGHLTLEISGPEGIVVMRAFAGAETPSLDLASLGLPDGEYAYQAVLSELDHEHEVIVQEGRFAWVEGAASVQDAAMVIVHAQDVTIQGSLCVGVDCASAESFGFDTQRYKENNLRIHFDDTSSSAAFPRNDWRIQINDSANGGASYFGIDDATAGTRPFRIDAGAGANALVIGSSGGNVGLGTATPVLELHVADGDTPSIRLEQNGTAGWSPQAWDMAGNESNFFVRDVTNGSALPFRIRPGAPTNTLYIASGGDIGLGTAAPTERLTVAGNGAFSGTLAASSVSASGDLSAGGDILGSGRLELSADYAGSAPFQVVDTNAAGDPGDDETLLTLDDAGNLTALGTVNGSSSVHLKTDFLPVDNAQILSAVREIPLTTWRYRADAESVRHLGPMSQDFRAAFGLGVNDTSISMADADGVAMASIQALAAENDELRERIAELERLVSELAARDQ</sequence>
<name>A0A259U1B1_9BACT</name>
<dbReference type="Pfam" id="PF13884">
    <property type="entry name" value="Peptidase_S74"/>
    <property type="match status" value="1"/>
</dbReference>
<dbReference type="PROSITE" id="PS51688">
    <property type="entry name" value="ICA"/>
    <property type="match status" value="1"/>
</dbReference>
<organism evidence="4 5">
    <name type="scientific">Rubricoccus marinus</name>
    <dbReference type="NCBI Taxonomy" id="716817"/>
    <lineage>
        <taxon>Bacteria</taxon>
        <taxon>Pseudomonadati</taxon>
        <taxon>Rhodothermota</taxon>
        <taxon>Rhodothermia</taxon>
        <taxon>Rhodothermales</taxon>
        <taxon>Rubricoccaceae</taxon>
        <taxon>Rubricoccus</taxon>
    </lineage>
</organism>
<evidence type="ECO:0000256" key="1">
    <source>
        <dbReference type="SAM" id="Coils"/>
    </source>
</evidence>